<feature type="compositionally biased region" description="Basic and acidic residues" evidence="1">
    <location>
        <begin position="444"/>
        <end position="457"/>
    </location>
</feature>
<name>F6R2Z8_CIOIN</name>
<dbReference type="KEGG" id="cin:100177836"/>
<feature type="compositionally biased region" description="Basic and acidic residues" evidence="1">
    <location>
        <begin position="416"/>
        <end position="426"/>
    </location>
</feature>
<dbReference type="RefSeq" id="XP_002126329.1">
    <property type="nucleotide sequence ID" value="XM_002126293.5"/>
</dbReference>
<protein>
    <submittedName>
        <fullName evidence="2">Thioredoxin domain-containing protein 16-like</fullName>
    </submittedName>
</protein>
<dbReference type="CDD" id="cd02961">
    <property type="entry name" value="PDI_a_family"/>
    <property type="match status" value="1"/>
</dbReference>
<organism evidence="2 3">
    <name type="scientific">Ciona intestinalis</name>
    <name type="common">Transparent sea squirt</name>
    <name type="synonym">Ascidia intestinalis</name>
    <dbReference type="NCBI Taxonomy" id="7719"/>
    <lineage>
        <taxon>Eukaryota</taxon>
        <taxon>Metazoa</taxon>
        <taxon>Chordata</taxon>
        <taxon>Tunicata</taxon>
        <taxon>Ascidiacea</taxon>
        <taxon>Phlebobranchia</taxon>
        <taxon>Cionidae</taxon>
        <taxon>Ciona</taxon>
    </lineage>
</organism>
<dbReference type="PANTHER" id="PTHR22699">
    <property type="entry name" value="THIOREDOXIN DOMAIN-CONTAINING PROTEIN 16"/>
    <property type="match status" value="1"/>
</dbReference>
<dbReference type="STRING" id="7719.ENSCINP00000018039"/>
<dbReference type="HOGENOM" id="CLU_629974_0_0_1"/>
<evidence type="ECO:0000256" key="1">
    <source>
        <dbReference type="SAM" id="MobiDB-lite"/>
    </source>
</evidence>
<sequence>MEMTKMRCCCQQDEDSYNEDPKYAQEVQDDAVMHAVHTNKELKDLYLYDFKSYSRLTDKTYEAVTNGNEYAVILFTHEFNPKALAALSSFIGIHRTYKEGSPLHRVECFDWPDVCQKAGITTYPRMFFYRPGSDRKPIEYHGIWMQSEMENAINRHALPWPRIITKEKELETMKPHSRPVVCGLIVTDQGEKIFTEAAQQLGSDYEVIMFKKLALNAIKSYVKAKNWDGKSDLVAVNIKHKFLPHTQTFTSVDEVKQGVATALEQKWTEMTVVNFQKLMSAPEPLVIQYVDKSANKKVERDLTDAFKKIANSKEFDGKIIFTWMDSSPNTPGEYALNIHSGGKWEGAPIVFFDKKGSVMFRDVINAENKSAKWLTDCLAGKIEATYKLRDEEWKGRLPGYDLLQIMKDEGTYPVFPKKEVEEKQETVPRGPVHSGKQKKVVPQEPKEEGNQPKHTEL</sequence>
<proteinExistence type="predicted"/>
<evidence type="ECO:0000313" key="2">
    <source>
        <dbReference type="Ensembl" id="ENSCINP00000018039.3"/>
    </source>
</evidence>
<dbReference type="InterPro" id="IPR040090">
    <property type="entry name" value="TXNDC16"/>
</dbReference>
<feature type="region of interest" description="Disordered" evidence="1">
    <location>
        <begin position="416"/>
        <end position="457"/>
    </location>
</feature>
<dbReference type="GeneTree" id="ENSGT00390000006080"/>
<dbReference type="PANTHER" id="PTHR22699:SF1">
    <property type="entry name" value="THIOREDOXIN DOMAIN-CONTAINING PROTEIN 16"/>
    <property type="match status" value="1"/>
</dbReference>
<reference evidence="2" key="4">
    <citation type="submission" date="2025-09" db="UniProtKB">
        <authorList>
            <consortium name="Ensembl"/>
        </authorList>
    </citation>
    <scope>IDENTIFICATION</scope>
</reference>
<reference evidence="2" key="3">
    <citation type="submission" date="2025-08" db="UniProtKB">
        <authorList>
            <consortium name="Ensembl"/>
        </authorList>
    </citation>
    <scope>IDENTIFICATION</scope>
</reference>
<dbReference type="Proteomes" id="UP000008144">
    <property type="component" value="Chromosome 4"/>
</dbReference>
<dbReference type="OrthoDB" id="427280at2759"/>
<dbReference type="InParanoid" id="F6R2Z8"/>
<dbReference type="SUPFAM" id="SSF52833">
    <property type="entry name" value="Thioredoxin-like"/>
    <property type="match status" value="1"/>
</dbReference>
<accession>F6R2Z8</accession>
<dbReference type="Gene3D" id="3.40.30.10">
    <property type="entry name" value="Glutaredoxin"/>
    <property type="match status" value="2"/>
</dbReference>
<evidence type="ECO:0000313" key="3">
    <source>
        <dbReference type="Proteomes" id="UP000008144"/>
    </source>
</evidence>
<dbReference type="AlphaFoldDB" id="F6R2Z8"/>
<dbReference type="InterPro" id="IPR036249">
    <property type="entry name" value="Thioredoxin-like_sf"/>
</dbReference>
<dbReference type="GeneID" id="100177836"/>
<gene>
    <name evidence="2" type="primary">LOC100177836</name>
</gene>
<keyword evidence="3" id="KW-1185">Reference proteome</keyword>
<dbReference type="EMBL" id="EAAA01002009">
    <property type="status" value="NOT_ANNOTATED_CDS"/>
    <property type="molecule type" value="Genomic_DNA"/>
</dbReference>
<reference evidence="3" key="1">
    <citation type="journal article" date="2002" name="Science">
        <title>The draft genome of Ciona intestinalis: insights into chordate and vertebrate origins.</title>
        <authorList>
            <person name="Dehal P."/>
            <person name="Satou Y."/>
            <person name="Campbell R.K."/>
            <person name="Chapman J."/>
            <person name="Degnan B."/>
            <person name="De Tomaso A."/>
            <person name="Davidson B."/>
            <person name="Di Gregorio A."/>
            <person name="Gelpke M."/>
            <person name="Goodstein D.M."/>
            <person name="Harafuji N."/>
            <person name="Hastings K.E."/>
            <person name="Ho I."/>
            <person name="Hotta K."/>
            <person name="Huang W."/>
            <person name="Kawashima T."/>
            <person name="Lemaire P."/>
            <person name="Martinez D."/>
            <person name="Meinertzhagen I.A."/>
            <person name="Necula S."/>
            <person name="Nonaka M."/>
            <person name="Putnam N."/>
            <person name="Rash S."/>
            <person name="Saiga H."/>
            <person name="Satake M."/>
            <person name="Terry A."/>
            <person name="Yamada L."/>
            <person name="Wang H.G."/>
            <person name="Awazu S."/>
            <person name="Azumi K."/>
            <person name="Boore J."/>
            <person name="Branno M."/>
            <person name="Chin-Bow S."/>
            <person name="DeSantis R."/>
            <person name="Doyle S."/>
            <person name="Francino P."/>
            <person name="Keys D.N."/>
            <person name="Haga S."/>
            <person name="Hayashi H."/>
            <person name="Hino K."/>
            <person name="Imai K.S."/>
            <person name="Inaba K."/>
            <person name="Kano S."/>
            <person name="Kobayashi K."/>
            <person name="Kobayashi M."/>
            <person name="Lee B.I."/>
            <person name="Makabe K.W."/>
            <person name="Manohar C."/>
            <person name="Matassi G."/>
            <person name="Medina M."/>
            <person name="Mochizuki Y."/>
            <person name="Mount S."/>
            <person name="Morishita T."/>
            <person name="Miura S."/>
            <person name="Nakayama A."/>
            <person name="Nishizaka S."/>
            <person name="Nomoto H."/>
            <person name="Ohta F."/>
            <person name="Oishi K."/>
            <person name="Rigoutsos I."/>
            <person name="Sano M."/>
            <person name="Sasaki A."/>
            <person name="Sasakura Y."/>
            <person name="Shoguchi E."/>
            <person name="Shin-i T."/>
            <person name="Spagnuolo A."/>
            <person name="Stainier D."/>
            <person name="Suzuki M.M."/>
            <person name="Tassy O."/>
            <person name="Takatori N."/>
            <person name="Tokuoka M."/>
            <person name="Yagi K."/>
            <person name="Yoshizaki F."/>
            <person name="Wada S."/>
            <person name="Zhang C."/>
            <person name="Hyatt P.D."/>
            <person name="Larimer F."/>
            <person name="Detter C."/>
            <person name="Doggett N."/>
            <person name="Glavina T."/>
            <person name="Hawkins T."/>
            <person name="Richardson P."/>
            <person name="Lucas S."/>
            <person name="Kohara Y."/>
            <person name="Levine M."/>
            <person name="Satoh N."/>
            <person name="Rokhsar D.S."/>
        </authorList>
    </citation>
    <scope>NUCLEOTIDE SEQUENCE [LARGE SCALE GENOMIC DNA]</scope>
</reference>
<accession>A0A1W2WCY7</accession>
<reference evidence="2" key="2">
    <citation type="journal article" date="2008" name="Genome Biol.">
        <title>Improved genome assembly and evidence-based global gene model set for the chordate Ciona intestinalis: new insight into intron and operon populations.</title>
        <authorList>
            <person name="Satou Y."/>
            <person name="Mineta K."/>
            <person name="Ogasawara M."/>
            <person name="Sasakura Y."/>
            <person name="Shoguchi E."/>
            <person name="Ueno K."/>
            <person name="Yamada L."/>
            <person name="Matsumoto J."/>
            <person name="Wasserscheid J."/>
            <person name="Dewar K."/>
            <person name="Wiley G.B."/>
            <person name="Macmil S.L."/>
            <person name="Roe B.A."/>
            <person name="Zeller R.W."/>
            <person name="Hastings K.E."/>
            <person name="Lemaire P."/>
            <person name="Lindquist E."/>
            <person name="Endo T."/>
            <person name="Hotta K."/>
            <person name="Inaba K."/>
        </authorList>
    </citation>
    <scope>NUCLEOTIDE SEQUENCE [LARGE SCALE GENOMIC DNA]</scope>
    <source>
        <strain evidence="2">wild type</strain>
    </source>
</reference>
<dbReference type="Ensembl" id="ENSCINT00000018039.3">
    <property type="protein sequence ID" value="ENSCINP00000018039.3"/>
    <property type="gene ID" value="ENSCING00000008861.3"/>
</dbReference>